<feature type="region of interest" description="Disordered" evidence="9">
    <location>
        <begin position="1"/>
        <end position="55"/>
    </location>
</feature>
<evidence type="ECO:0000256" key="6">
    <source>
        <dbReference type="ARBA" id="ARBA00022695"/>
    </source>
</evidence>
<feature type="domain" description="Nucleotidyl transferase" evidence="10">
    <location>
        <begin position="79"/>
        <end position="353"/>
    </location>
</feature>
<dbReference type="Pfam" id="PF00483">
    <property type="entry name" value="NTP_transferase"/>
    <property type="match status" value="1"/>
</dbReference>
<dbReference type="PROSITE" id="PS00810">
    <property type="entry name" value="ADP_GLC_PYROPHOSPH_3"/>
    <property type="match status" value="1"/>
</dbReference>
<proteinExistence type="inferred from homology"/>
<keyword evidence="8" id="KW-0067">ATP-binding</keyword>
<dbReference type="GO" id="GO:0005978">
    <property type="term" value="P:glycogen biosynthetic process"/>
    <property type="evidence" value="ECO:0007669"/>
    <property type="project" value="InterPro"/>
</dbReference>
<organism evidence="11 12">
    <name type="scientific">Symbiochloris irregularis</name>
    <dbReference type="NCBI Taxonomy" id="706552"/>
    <lineage>
        <taxon>Eukaryota</taxon>
        <taxon>Viridiplantae</taxon>
        <taxon>Chlorophyta</taxon>
        <taxon>core chlorophytes</taxon>
        <taxon>Trebouxiophyceae</taxon>
        <taxon>Trebouxiales</taxon>
        <taxon>Trebouxiaceae</taxon>
        <taxon>Symbiochloris</taxon>
    </lineage>
</organism>
<dbReference type="Gene3D" id="2.160.10.10">
    <property type="entry name" value="Hexapeptide repeat proteins"/>
    <property type="match status" value="1"/>
</dbReference>
<gene>
    <name evidence="11" type="ORF">WJX73_010196</name>
</gene>
<evidence type="ECO:0000256" key="1">
    <source>
        <dbReference type="ARBA" id="ARBA00000956"/>
    </source>
</evidence>
<keyword evidence="12" id="KW-1185">Reference proteome</keyword>
<sequence length="509" mass="55037">MPSAPGRDLQDEAISAAQSACPLPLAPPAAQSRTLDRSESTNLGINPRDADKPKKLKRQVTLRKIARLTVDDISRKVHAVILAGGPQNNPLARFRAMPAVELGANTQLIDVTISNCLRSGINKLYVLTQFNSHTLNTHITTAYPPAVFGGVGRQGFVDVLAAHQTPDSDGWHRGSADAVRRNLPAILEKYRGVGMPDELVVLSGEAIYSMDYSQLVKTHREQDADITIATHSVSQEVATQRGLVRVDPETGVVTQFYEKPSGATLETMAHASRNATPDKPFEASMGVYVFGRDVLVSLLGPPSLDNTDSGAHFGLDIIPKALRDDFRVCSHHFDGYFRPITCLRDFYEINLELAHPSSPISLVQADEAIESRGHMAPPSTIHQCEITNTLIGEGTVLRGSVLNGCVVGCNTFVGPGCELENTLLMGNDGYNNDALREEFRRKGEPIVGIGDGSVIKNAIIDSNACIGRNVRITNEKGVQESDCTSEGYVIHDGITCVLKNAIIPDGFQI</sequence>
<dbReference type="InterPro" id="IPR005836">
    <property type="entry name" value="ADP_Glu_pyroP_CS"/>
</dbReference>
<comment type="similarity">
    <text evidence="2">Belongs to the bacterial/plant glucose-1-phosphate adenylyltransferase family.</text>
</comment>
<reference evidence="11 12" key="1">
    <citation type="journal article" date="2024" name="Nat. Commun.">
        <title>Phylogenomics reveals the evolutionary origins of lichenization in chlorophyte algae.</title>
        <authorList>
            <person name="Puginier C."/>
            <person name="Libourel C."/>
            <person name="Otte J."/>
            <person name="Skaloud P."/>
            <person name="Haon M."/>
            <person name="Grisel S."/>
            <person name="Petersen M."/>
            <person name="Berrin J.G."/>
            <person name="Delaux P.M."/>
            <person name="Dal Grande F."/>
            <person name="Keller J."/>
        </authorList>
    </citation>
    <scope>NUCLEOTIDE SEQUENCE [LARGE SCALE GENOMIC DNA]</scope>
    <source>
        <strain evidence="11 12">SAG 2036</strain>
    </source>
</reference>
<dbReference type="GO" id="GO:0005524">
    <property type="term" value="F:ATP binding"/>
    <property type="evidence" value="ECO:0007669"/>
    <property type="project" value="UniProtKB-KW"/>
</dbReference>
<feature type="compositionally biased region" description="Low complexity" evidence="9">
    <location>
        <begin position="15"/>
        <end position="32"/>
    </location>
</feature>
<dbReference type="Gene3D" id="3.90.550.10">
    <property type="entry name" value="Spore Coat Polysaccharide Biosynthesis Protein SpsA, Chain A"/>
    <property type="match status" value="1"/>
</dbReference>
<protein>
    <recommendedName>
        <fullName evidence="3">glucose-1-phosphate adenylyltransferase</fullName>
        <ecNumber evidence="3">2.7.7.27</ecNumber>
    </recommendedName>
</protein>
<comment type="catalytic activity">
    <reaction evidence="1">
        <text>alpha-D-glucose 1-phosphate + ATP + H(+) = ADP-alpha-D-glucose + diphosphate</text>
        <dbReference type="Rhea" id="RHEA:12120"/>
        <dbReference type="ChEBI" id="CHEBI:15378"/>
        <dbReference type="ChEBI" id="CHEBI:30616"/>
        <dbReference type="ChEBI" id="CHEBI:33019"/>
        <dbReference type="ChEBI" id="CHEBI:57498"/>
        <dbReference type="ChEBI" id="CHEBI:58601"/>
        <dbReference type="EC" id="2.7.7.27"/>
    </reaction>
</comment>
<evidence type="ECO:0000256" key="2">
    <source>
        <dbReference type="ARBA" id="ARBA00010443"/>
    </source>
</evidence>
<evidence type="ECO:0000256" key="7">
    <source>
        <dbReference type="ARBA" id="ARBA00022741"/>
    </source>
</evidence>
<evidence type="ECO:0000256" key="8">
    <source>
        <dbReference type="ARBA" id="ARBA00022840"/>
    </source>
</evidence>
<evidence type="ECO:0000313" key="11">
    <source>
        <dbReference type="EMBL" id="KAK9794930.1"/>
    </source>
</evidence>
<evidence type="ECO:0000259" key="10">
    <source>
        <dbReference type="Pfam" id="PF00483"/>
    </source>
</evidence>
<keyword evidence="6" id="KW-0548">Nucleotidyltransferase</keyword>
<keyword evidence="5" id="KW-0808">Transferase</keyword>
<dbReference type="Pfam" id="PF25247">
    <property type="entry name" value="LbH_GLGC"/>
    <property type="match status" value="1"/>
</dbReference>
<evidence type="ECO:0000256" key="5">
    <source>
        <dbReference type="ARBA" id="ARBA00022679"/>
    </source>
</evidence>
<accession>A0AAW1NWL0</accession>
<dbReference type="InterPro" id="IPR011004">
    <property type="entry name" value="Trimer_LpxA-like_sf"/>
</dbReference>
<comment type="caution">
    <text evidence="11">The sequence shown here is derived from an EMBL/GenBank/DDBJ whole genome shotgun (WGS) entry which is preliminary data.</text>
</comment>
<dbReference type="Proteomes" id="UP001465755">
    <property type="component" value="Unassembled WGS sequence"/>
</dbReference>
<keyword evidence="7" id="KW-0547">Nucleotide-binding</keyword>
<dbReference type="SUPFAM" id="SSF51161">
    <property type="entry name" value="Trimeric LpxA-like enzymes"/>
    <property type="match status" value="1"/>
</dbReference>
<evidence type="ECO:0000256" key="4">
    <source>
        <dbReference type="ARBA" id="ARBA00022533"/>
    </source>
</evidence>
<dbReference type="InterPro" id="IPR029044">
    <property type="entry name" value="Nucleotide-diphossugar_trans"/>
</dbReference>
<dbReference type="PANTHER" id="PTHR43523:SF12">
    <property type="entry name" value="GLUCOSE-1-PHOSPHATE ADENYLYLTRANSFERASE LARGE SUBUNIT 1, CHLOROPLASTIC-RELATED"/>
    <property type="match status" value="1"/>
</dbReference>
<evidence type="ECO:0000256" key="9">
    <source>
        <dbReference type="SAM" id="MobiDB-lite"/>
    </source>
</evidence>
<dbReference type="EC" id="2.7.7.27" evidence="3"/>
<dbReference type="CDD" id="cd04651">
    <property type="entry name" value="LbH_G1P_AT_C"/>
    <property type="match status" value="1"/>
</dbReference>
<evidence type="ECO:0000256" key="3">
    <source>
        <dbReference type="ARBA" id="ARBA00012460"/>
    </source>
</evidence>
<dbReference type="AlphaFoldDB" id="A0AAW1NWL0"/>
<dbReference type="SUPFAM" id="SSF53448">
    <property type="entry name" value="Nucleotide-diphospho-sugar transferases"/>
    <property type="match status" value="1"/>
</dbReference>
<dbReference type="InterPro" id="IPR005835">
    <property type="entry name" value="NTP_transferase_dom"/>
</dbReference>
<dbReference type="InterPro" id="IPR011831">
    <property type="entry name" value="ADP-Glc_PPase"/>
</dbReference>
<dbReference type="GO" id="GO:0008878">
    <property type="term" value="F:glucose-1-phosphate adenylyltransferase activity"/>
    <property type="evidence" value="ECO:0007669"/>
    <property type="project" value="UniProtKB-EC"/>
</dbReference>
<name>A0AAW1NWL0_9CHLO</name>
<dbReference type="PANTHER" id="PTHR43523">
    <property type="entry name" value="GLUCOSE-1-PHOSPHATE ADENYLYLTRANSFERASE-RELATED"/>
    <property type="match status" value="1"/>
</dbReference>
<dbReference type="EMBL" id="JALJOQ010000134">
    <property type="protein sequence ID" value="KAK9794930.1"/>
    <property type="molecule type" value="Genomic_DNA"/>
</dbReference>
<evidence type="ECO:0000313" key="12">
    <source>
        <dbReference type="Proteomes" id="UP001465755"/>
    </source>
</evidence>
<keyword evidence="4" id="KW-0021">Allosteric enzyme</keyword>